<dbReference type="CDD" id="cd22851">
    <property type="entry name" value="SMN_N"/>
    <property type="match status" value="1"/>
</dbReference>
<feature type="compositionally biased region" description="Basic and acidic residues" evidence="1">
    <location>
        <begin position="95"/>
        <end position="104"/>
    </location>
</feature>
<sequence>FYSDEDYTREIPRMDAVEENSDVWDDSALVAAWDSAVKEYQSFHSIRATKSANKKDTIASEVENSKIGEHGEESLIRPRQSDNKIQGQILGFNEKLARDDRKITSESSSQTEKEPLEETIDNDASSSYQYHRSEASQSVPYGPYFNYYMPPPQHHYHSFPE</sequence>
<gene>
    <name evidence="3" type="ORF">AMORRO_LOCUS17200</name>
</gene>
<feature type="compositionally biased region" description="Basic and acidic residues" evidence="1">
    <location>
        <begin position="53"/>
        <end position="82"/>
    </location>
</feature>
<evidence type="ECO:0000313" key="4">
    <source>
        <dbReference type="Proteomes" id="UP000789342"/>
    </source>
</evidence>
<keyword evidence="4" id="KW-1185">Reference proteome</keyword>
<evidence type="ECO:0000313" key="3">
    <source>
        <dbReference type="EMBL" id="CAG8779431.1"/>
    </source>
</evidence>
<dbReference type="Proteomes" id="UP000789342">
    <property type="component" value="Unassembled WGS sequence"/>
</dbReference>
<feature type="compositionally biased region" description="Polar residues" evidence="1">
    <location>
        <begin position="122"/>
        <end position="139"/>
    </location>
</feature>
<dbReference type="OrthoDB" id="2448714at2759"/>
<organism evidence="3 4">
    <name type="scientific">Acaulospora morrowiae</name>
    <dbReference type="NCBI Taxonomy" id="94023"/>
    <lineage>
        <taxon>Eukaryota</taxon>
        <taxon>Fungi</taxon>
        <taxon>Fungi incertae sedis</taxon>
        <taxon>Mucoromycota</taxon>
        <taxon>Glomeromycotina</taxon>
        <taxon>Glomeromycetes</taxon>
        <taxon>Diversisporales</taxon>
        <taxon>Acaulosporaceae</taxon>
        <taxon>Acaulospora</taxon>
    </lineage>
</organism>
<name>A0A9N9JFT6_9GLOM</name>
<comment type="caution">
    <text evidence="3">The sequence shown here is derived from an EMBL/GenBank/DDBJ whole genome shotgun (WGS) entry which is preliminary data.</text>
</comment>
<dbReference type="Pfam" id="PF20636">
    <property type="entry name" value="SMN_G2-BD"/>
    <property type="match status" value="1"/>
</dbReference>
<dbReference type="EMBL" id="CAJVPV010051500">
    <property type="protein sequence ID" value="CAG8779431.1"/>
    <property type="molecule type" value="Genomic_DNA"/>
</dbReference>
<evidence type="ECO:0000259" key="2">
    <source>
        <dbReference type="Pfam" id="PF20636"/>
    </source>
</evidence>
<accession>A0A9N9JFT6</accession>
<evidence type="ECO:0000256" key="1">
    <source>
        <dbReference type="SAM" id="MobiDB-lite"/>
    </source>
</evidence>
<feature type="non-terminal residue" evidence="3">
    <location>
        <position position="161"/>
    </location>
</feature>
<dbReference type="AlphaFoldDB" id="A0A9N9JFT6"/>
<reference evidence="3" key="1">
    <citation type="submission" date="2021-06" db="EMBL/GenBank/DDBJ databases">
        <authorList>
            <person name="Kallberg Y."/>
            <person name="Tangrot J."/>
            <person name="Rosling A."/>
        </authorList>
    </citation>
    <scope>NUCLEOTIDE SEQUENCE</scope>
    <source>
        <strain evidence="3">CL551</strain>
    </source>
</reference>
<feature type="non-terminal residue" evidence="3">
    <location>
        <position position="1"/>
    </location>
</feature>
<dbReference type="InterPro" id="IPR049481">
    <property type="entry name" value="SMN_G2-BD"/>
</dbReference>
<feature type="region of interest" description="Disordered" evidence="1">
    <location>
        <begin position="50"/>
        <end position="142"/>
    </location>
</feature>
<protein>
    <submittedName>
        <fullName evidence="3">11232_t:CDS:1</fullName>
    </submittedName>
</protein>
<feature type="domain" description="Survival Motor Neuron Gemin2-binding" evidence="2">
    <location>
        <begin position="19"/>
        <end position="44"/>
    </location>
</feature>
<proteinExistence type="predicted"/>